<evidence type="ECO:0000313" key="11">
    <source>
        <dbReference type="Proteomes" id="UP000512167"/>
    </source>
</evidence>
<dbReference type="InterPro" id="IPR017871">
    <property type="entry name" value="ABC_transporter-like_CS"/>
</dbReference>
<dbReference type="Proteomes" id="UP000512167">
    <property type="component" value="Chromosome"/>
</dbReference>
<dbReference type="EMBL" id="CP051151">
    <property type="protein sequence ID" value="QLY39894.1"/>
    <property type="molecule type" value="Genomic_DNA"/>
</dbReference>
<dbReference type="InterPro" id="IPR027417">
    <property type="entry name" value="P-loop_NTPase"/>
</dbReference>
<evidence type="ECO:0000313" key="10">
    <source>
        <dbReference type="EMBL" id="QLY39894.1"/>
    </source>
</evidence>
<reference evidence="10 11" key="1">
    <citation type="submission" date="2020-04" db="EMBL/GenBank/DDBJ databases">
        <authorList>
            <person name="Zheng R.K."/>
            <person name="Sun C.M."/>
        </authorList>
    </citation>
    <scope>NUCLEOTIDE SEQUENCE [LARGE SCALE GENOMIC DNA]</scope>
    <source>
        <strain evidence="11">zrk29</strain>
    </source>
</reference>
<evidence type="ECO:0000256" key="2">
    <source>
        <dbReference type="ARBA" id="ARBA00005417"/>
    </source>
</evidence>
<evidence type="ECO:0000256" key="6">
    <source>
        <dbReference type="ARBA" id="ARBA00022840"/>
    </source>
</evidence>
<dbReference type="InterPro" id="IPR030679">
    <property type="entry name" value="ABC_ATPase_HisP-typ"/>
</dbReference>
<keyword evidence="3" id="KW-0813">Transport</keyword>
<dbReference type="KEGG" id="tbk:HF295_03065"/>
<keyword evidence="8" id="KW-0472">Membrane</keyword>
<dbReference type="PIRSF" id="PIRSF039085">
    <property type="entry name" value="ABC_ATPase_HisP"/>
    <property type="match status" value="1"/>
</dbReference>
<evidence type="ECO:0000256" key="1">
    <source>
        <dbReference type="ARBA" id="ARBA00004202"/>
    </source>
</evidence>
<dbReference type="PANTHER" id="PTHR43166:SF9">
    <property type="entry name" value="GLUTAMATE_ASPARTATE IMPORT ATP-BINDING PROTEIN GLTL"/>
    <property type="match status" value="1"/>
</dbReference>
<evidence type="ECO:0000259" key="9">
    <source>
        <dbReference type="PROSITE" id="PS50893"/>
    </source>
</evidence>
<keyword evidence="11" id="KW-1185">Reference proteome</keyword>
<keyword evidence="7" id="KW-0029">Amino-acid transport</keyword>
<dbReference type="PANTHER" id="PTHR43166">
    <property type="entry name" value="AMINO ACID IMPORT ATP-BINDING PROTEIN"/>
    <property type="match status" value="1"/>
</dbReference>
<dbReference type="GO" id="GO:0016887">
    <property type="term" value="F:ATP hydrolysis activity"/>
    <property type="evidence" value="ECO:0007669"/>
    <property type="project" value="InterPro"/>
</dbReference>
<dbReference type="GO" id="GO:0005524">
    <property type="term" value="F:ATP binding"/>
    <property type="evidence" value="ECO:0007669"/>
    <property type="project" value="UniProtKB-KW"/>
</dbReference>
<feature type="domain" description="ABC transporter" evidence="9">
    <location>
        <begin position="4"/>
        <end position="238"/>
    </location>
</feature>
<evidence type="ECO:0000256" key="5">
    <source>
        <dbReference type="ARBA" id="ARBA00022741"/>
    </source>
</evidence>
<dbReference type="InterPro" id="IPR003439">
    <property type="entry name" value="ABC_transporter-like_ATP-bd"/>
</dbReference>
<dbReference type="GO" id="GO:0015424">
    <property type="term" value="F:ABC-type amino acid transporter activity"/>
    <property type="evidence" value="ECO:0007669"/>
    <property type="project" value="InterPro"/>
</dbReference>
<dbReference type="PROSITE" id="PS50893">
    <property type="entry name" value="ABC_TRANSPORTER_2"/>
    <property type="match status" value="1"/>
</dbReference>
<dbReference type="Gene3D" id="3.40.50.300">
    <property type="entry name" value="P-loop containing nucleotide triphosphate hydrolases"/>
    <property type="match status" value="1"/>
</dbReference>
<evidence type="ECO:0000256" key="7">
    <source>
        <dbReference type="ARBA" id="ARBA00022970"/>
    </source>
</evidence>
<sequence>MNFIEIKNLHKAYGQEEVLKGIDLTIEKGEIISIIGSSGSGKSTLLRCLNHLESFDQGQIIYEESFQASSKEDIQKIRVNMPMVFQSFYLFEHINVLNNLTLAPVKILKMKTKDAKDKAMRILEQVNMASYAHKYPSQLSGGQKQRIAIARAMMMDPKAILFDEPTSALDPEMVQEVLAVIQNLAKSQMTMIIVTHEMNFAKDISNRVIFMHEGKIHEIGKPQQIFTYPKEARTREFLNIK</sequence>
<evidence type="ECO:0000256" key="3">
    <source>
        <dbReference type="ARBA" id="ARBA00022448"/>
    </source>
</evidence>
<keyword evidence="5" id="KW-0547">Nucleotide-binding</keyword>
<dbReference type="PROSITE" id="PS00211">
    <property type="entry name" value="ABC_TRANSPORTER_1"/>
    <property type="match status" value="1"/>
</dbReference>
<dbReference type="GO" id="GO:0005886">
    <property type="term" value="C:plasma membrane"/>
    <property type="evidence" value="ECO:0007669"/>
    <property type="project" value="UniProtKB-SubCell"/>
</dbReference>
<keyword evidence="4" id="KW-1003">Cell membrane</keyword>
<dbReference type="AlphaFoldDB" id="A0A7L6N5X7"/>
<dbReference type="InterPro" id="IPR003593">
    <property type="entry name" value="AAA+_ATPase"/>
</dbReference>
<accession>A0A7L6N5X7</accession>
<evidence type="ECO:0000256" key="4">
    <source>
        <dbReference type="ARBA" id="ARBA00022475"/>
    </source>
</evidence>
<evidence type="ECO:0000256" key="8">
    <source>
        <dbReference type="ARBA" id="ARBA00023136"/>
    </source>
</evidence>
<dbReference type="InterPro" id="IPR050086">
    <property type="entry name" value="MetN_ABC_transporter-like"/>
</dbReference>
<name>A0A7L6N5X7_9MOLU</name>
<dbReference type="RefSeq" id="WP_312032383.1">
    <property type="nucleotide sequence ID" value="NZ_CP051151.1"/>
</dbReference>
<organism evidence="10 11">
    <name type="scientific">Hujiaoplasma nucleasis</name>
    <dbReference type="NCBI Taxonomy" id="2725268"/>
    <lineage>
        <taxon>Bacteria</taxon>
        <taxon>Bacillati</taxon>
        <taxon>Mycoplasmatota</taxon>
        <taxon>Mollicutes</taxon>
        <taxon>Candidatus Izemoplasmatales</taxon>
        <taxon>Hujiaoplasmataceae</taxon>
        <taxon>Hujiaoplasma</taxon>
    </lineage>
</organism>
<dbReference type="Pfam" id="PF00005">
    <property type="entry name" value="ABC_tran"/>
    <property type="match status" value="1"/>
</dbReference>
<dbReference type="SUPFAM" id="SSF52540">
    <property type="entry name" value="P-loop containing nucleoside triphosphate hydrolases"/>
    <property type="match status" value="1"/>
</dbReference>
<gene>
    <name evidence="10" type="ORF">HF295_03065</name>
</gene>
<dbReference type="FunFam" id="3.40.50.300:FF:000020">
    <property type="entry name" value="Amino acid ABC transporter ATP-binding component"/>
    <property type="match status" value="1"/>
</dbReference>
<keyword evidence="6 10" id="KW-0067">ATP-binding</keyword>
<protein>
    <submittedName>
        <fullName evidence="10">Amino acid ABC transporter ATP-binding protein</fullName>
    </submittedName>
</protein>
<dbReference type="SMART" id="SM00382">
    <property type="entry name" value="AAA"/>
    <property type="match status" value="1"/>
</dbReference>
<comment type="subcellular location">
    <subcellularLocation>
        <location evidence="1">Cell membrane</location>
        <topology evidence="1">Peripheral membrane protein</topology>
    </subcellularLocation>
</comment>
<comment type="similarity">
    <text evidence="2">Belongs to the ABC transporter superfamily.</text>
</comment>
<proteinExistence type="inferred from homology"/>